<organism evidence="2 3">
    <name type="scientific">Pseudofrankia inefficax (strain DSM 45817 / CECT 9037 / DDB 130130 / EuI1c)</name>
    <name type="common">Frankia inefficax</name>
    <dbReference type="NCBI Taxonomy" id="298654"/>
    <lineage>
        <taxon>Bacteria</taxon>
        <taxon>Bacillati</taxon>
        <taxon>Actinomycetota</taxon>
        <taxon>Actinomycetes</taxon>
        <taxon>Frankiales</taxon>
        <taxon>Frankiaceae</taxon>
        <taxon>Pseudofrankia</taxon>
    </lineage>
</organism>
<dbReference type="HOGENOM" id="CLU_668614_0_0_11"/>
<feature type="region of interest" description="Disordered" evidence="1">
    <location>
        <begin position="317"/>
        <end position="336"/>
    </location>
</feature>
<feature type="compositionally biased region" description="Gly residues" evidence="1">
    <location>
        <begin position="141"/>
        <end position="157"/>
    </location>
</feature>
<evidence type="ECO:0000256" key="1">
    <source>
        <dbReference type="SAM" id="MobiDB-lite"/>
    </source>
</evidence>
<dbReference type="Proteomes" id="UP000002484">
    <property type="component" value="Chromosome"/>
</dbReference>
<feature type="region of interest" description="Disordered" evidence="1">
    <location>
        <begin position="93"/>
        <end position="117"/>
    </location>
</feature>
<dbReference type="KEGG" id="fri:FraEuI1c_0485"/>
<proteinExistence type="predicted"/>
<accession>E3JA06</accession>
<evidence type="ECO:0000313" key="3">
    <source>
        <dbReference type="Proteomes" id="UP000002484"/>
    </source>
</evidence>
<reference evidence="2 3" key="1">
    <citation type="submission" date="2010-10" db="EMBL/GenBank/DDBJ databases">
        <title>Complete sequence of Frankia sp. EuI1c.</title>
        <authorList>
            <consortium name="US DOE Joint Genome Institute"/>
            <person name="Lucas S."/>
            <person name="Copeland A."/>
            <person name="Lapidus A."/>
            <person name="Cheng J.-F."/>
            <person name="Bruce D."/>
            <person name="Goodwin L."/>
            <person name="Pitluck S."/>
            <person name="Chertkov O."/>
            <person name="Detter J.C."/>
            <person name="Han C."/>
            <person name="Tapia R."/>
            <person name="Land M."/>
            <person name="Hauser L."/>
            <person name="Jeffries C."/>
            <person name="Kyrpides N."/>
            <person name="Ivanova N."/>
            <person name="Mikhailova N."/>
            <person name="Beauchemin N."/>
            <person name="Sen A."/>
            <person name="Sur S.A."/>
            <person name="Gtari M."/>
            <person name="Wall L."/>
            <person name="Tisa L."/>
            <person name="Woyke T."/>
        </authorList>
    </citation>
    <scope>NUCLEOTIDE SEQUENCE [LARGE SCALE GENOMIC DNA]</scope>
    <source>
        <strain evidence="3">DSM 45817 / CECT 9037 / EuI1c</strain>
    </source>
</reference>
<gene>
    <name evidence="2" type="ordered locus">FraEuI1c_0485</name>
</gene>
<dbReference type="OrthoDB" id="3209783at2"/>
<keyword evidence="3" id="KW-1185">Reference proteome</keyword>
<dbReference type="InParanoid" id="E3JA06"/>
<evidence type="ECO:0000313" key="2">
    <source>
        <dbReference type="EMBL" id="ADP78568.1"/>
    </source>
</evidence>
<sequence>MTEPQVEPAPDPASVSTEDELRAAVLALLGDSYDRAVERRTGLSKTTVNDVRNERRRLTAKTLTLIVEAYDPHRRDVWLAAWRRVRTRSERAGASLAADDDAHPAGPGDGLAGTDTDADPIAAAEANLAGVTGGSPLLDGSRGGAGMGQPAGPGRSGSGPWRTVSLAAGIALVASAGAALITYFAVRGDAAPPSAPVATNAAPAGGPGPVLPGQAPPLGPGGPGAAWPVGGIGPPRIDQSPAARGPAPVARGCYSLPLQTRADVVAQSGADAAGLRVTELRYTYYPAWHPSLAFGGRLSGPVPRSSRLVFAAWADPSTTDSTRDHNRGNGRFYPGDDLPTTDENCFTVPPYNLSYGGYPGITTRLYAMLVDATDVKPFLRAAGQSAGLTDTDLARLGIRILGYAVVPSKPE</sequence>
<dbReference type="EMBL" id="CP002299">
    <property type="protein sequence ID" value="ADP78568.1"/>
    <property type="molecule type" value="Genomic_DNA"/>
</dbReference>
<feature type="region of interest" description="Disordered" evidence="1">
    <location>
        <begin position="132"/>
        <end position="159"/>
    </location>
</feature>
<name>E3JA06_PSEI1</name>
<dbReference type="RefSeq" id="WP_013421690.1">
    <property type="nucleotide sequence ID" value="NC_014666.1"/>
</dbReference>
<dbReference type="AlphaFoldDB" id="E3JA06"/>
<protein>
    <submittedName>
        <fullName evidence="2">Uncharacterized protein</fullName>
    </submittedName>
</protein>